<protein>
    <submittedName>
        <fullName evidence="2">Uncharacterized protein</fullName>
    </submittedName>
</protein>
<proteinExistence type="predicted"/>
<organism evidence="2 3">
    <name type="scientific">Symmachiella dynata</name>
    <dbReference type="NCBI Taxonomy" id="2527995"/>
    <lineage>
        <taxon>Bacteria</taxon>
        <taxon>Pseudomonadati</taxon>
        <taxon>Planctomycetota</taxon>
        <taxon>Planctomycetia</taxon>
        <taxon>Planctomycetales</taxon>
        <taxon>Planctomycetaceae</taxon>
        <taxon>Symmachiella</taxon>
    </lineage>
</organism>
<accession>A0A517ZJU7</accession>
<dbReference type="KEGG" id="sdyn:Mal52_11800"/>
<name>A0A517ZJU7_9PLAN</name>
<feature type="transmembrane region" description="Helical" evidence="1">
    <location>
        <begin position="15"/>
        <end position="35"/>
    </location>
</feature>
<evidence type="ECO:0000313" key="3">
    <source>
        <dbReference type="Proteomes" id="UP000319383"/>
    </source>
</evidence>
<keyword evidence="3" id="KW-1185">Reference proteome</keyword>
<dbReference type="AlphaFoldDB" id="A0A517ZJU7"/>
<dbReference type="EMBL" id="CP036276">
    <property type="protein sequence ID" value="QDU42713.1"/>
    <property type="molecule type" value="Genomic_DNA"/>
</dbReference>
<evidence type="ECO:0000256" key="1">
    <source>
        <dbReference type="SAM" id="Phobius"/>
    </source>
</evidence>
<sequence length="147" mass="15958">MEEQSAVLPRSKTRLVVGITVWVVWIAGLLALAGLSSNPITLNRRQFADADLVIIGNVADSATGRVSVAETMYGVFPDKELTVVGLSEISNLSTGNSYVMPLRRRNGEFDVVAITNDQRGRVVYPATSEVRSQLDNVLGEISKRLTP</sequence>
<keyword evidence="1" id="KW-0812">Transmembrane</keyword>
<evidence type="ECO:0000313" key="2">
    <source>
        <dbReference type="EMBL" id="QDU42713.1"/>
    </source>
</evidence>
<gene>
    <name evidence="2" type="ORF">Mal52_11800</name>
</gene>
<keyword evidence="1" id="KW-1133">Transmembrane helix</keyword>
<reference evidence="2 3" key="1">
    <citation type="submission" date="2019-02" db="EMBL/GenBank/DDBJ databases">
        <title>Deep-cultivation of Planctomycetes and their phenomic and genomic characterization uncovers novel biology.</title>
        <authorList>
            <person name="Wiegand S."/>
            <person name="Jogler M."/>
            <person name="Boedeker C."/>
            <person name="Pinto D."/>
            <person name="Vollmers J."/>
            <person name="Rivas-Marin E."/>
            <person name="Kohn T."/>
            <person name="Peeters S.H."/>
            <person name="Heuer A."/>
            <person name="Rast P."/>
            <person name="Oberbeckmann S."/>
            <person name="Bunk B."/>
            <person name="Jeske O."/>
            <person name="Meyerdierks A."/>
            <person name="Storesund J.E."/>
            <person name="Kallscheuer N."/>
            <person name="Luecker S."/>
            <person name="Lage O.M."/>
            <person name="Pohl T."/>
            <person name="Merkel B.J."/>
            <person name="Hornburger P."/>
            <person name="Mueller R.-W."/>
            <person name="Bruemmer F."/>
            <person name="Labrenz M."/>
            <person name="Spormann A.M."/>
            <person name="Op den Camp H."/>
            <person name="Overmann J."/>
            <person name="Amann R."/>
            <person name="Jetten M.S.M."/>
            <person name="Mascher T."/>
            <person name="Medema M.H."/>
            <person name="Devos D.P."/>
            <person name="Kaster A.-K."/>
            <person name="Ovreas L."/>
            <person name="Rohde M."/>
            <person name="Galperin M.Y."/>
            <person name="Jogler C."/>
        </authorList>
    </citation>
    <scope>NUCLEOTIDE SEQUENCE [LARGE SCALE GENOMIC DNA]</scope>
    <source>
        <strain evidence="2 3">Mal52</strain>
    </source>
</reference>
<dbReference type="Proteomes" id="UP000319383">
    <property type="component" value="Chromosome"/>
</dbReference>
<keyword evidence="1" id="KW-0472">Membrane</keyword>